<dbReference type="InterPro" id="IPR004960">
    <property type="entry name" value="LipA_acyltrans"/>
</dbReference>
<evidence type="ECO:0000256" key="4">
    <source>
        <dbReference type="ARBA" id="ARBA00022679"/>
    </source>
</evidence>
<accession>A0ABM8B8J6</accession>
<organism evidence="7 8">
    <name type="scientific">Bombiscardovia nodaiensis</name>
    <dbReference type="NCBI Taxonomy" id="2932181"/>
    <lineage>
        <taxon>Bacteria</taxon>
        <taxon>Bacillati</taxon>
        <taxon>Actinomycetota</taxon>
        <taxon>Actinomycetes</taxon>
        <taxon>Bifidobacteriales</taxon>
        <taxon>Bifidobacteriaceae</taxon>
        <taxon>Bombiscardovia</taxon>
    </lineage>
</organism>
<proteinExistence type="predicted"/>
<dbReference type="Pfam" id="PF03279">
    <property type="entry name" value="Lip_A_acyltrans"/>
    <property type="match status" value="1"/>
</dbReference>
<evidence type="ECO:0000256" key="3">
    <source>
        <dbReference type="ARBA" id="ARBA00022519"/>
    </source>
</evidence>
<protein>
    <submittedName>
        <fullName evidence="7">Lipid A biosynthesis lauroyl acyltransferase</fullName>
    </submittedName>
</protein>
<evidence type="ECO:0000256" key="2">
    <source>
        <dbReference type="ARBA" id="ARBA00022475"/>
    </source>
</evidence>
<evidence type="ECO:0000313" key="8">
    <source>
        <dbReference type="Proteomes" id="UP001321766"/>
    </source>
</evidence>
<keyword evidence="6 7" id="KW-0012">Acyltransferase</keyword>
<reference evidence="7 8" key="1">
    <citation type="journal article" date="2023" name="Microbiol. Spectr.">
        <title>Symbiosis of Carpenter Bees with Uncharacterized Lactic Acid Bacteria Showing NAD Auxotrophy.</title>
        <authorList>
            <person name="Kawasaki S."/>
            <person name="Ozawa K."/>
            <person name="Mori T."/>
            <person name="Yamamoto A."/>
            <person name="Ito M."/>
            <person name="Ohkuma M."/>
            <person name="Sakamoto M."/>
            <person name="Matsutani M."/>
        </authorList>
    </citation>
    <scope>NUCLEOTIDE SEQUENCE [LARGE SCALE GENOMIC DNA]</scope>
    <source>
        <strain evidence="7 8">Kim37-2</strain>
    </source>
</reference>
<evidence type="ECO:0000256" key="5">
    <source>
        <dbReference type="ARBA" id="ARBA00023136"/>
    </source>
</evidence>
<evidence type="ECO:0000256" key="6">
    <source>
        <dbReference type="ARBA" id="ARBA00023315"/>
    </source>
</evidence>
<comment type="subcellular location">
    <subcellularLocation>
        <location evidence="1">Cell inner membrane</location>
    </subcellularLocation>
</comment>
<keyword evidence="3" id="KW-0997">Cell inner membrane</keyword>
<sequence>MLSKLLTFVVGHAAGLSEPFLRSCCNIAADLAWCFHLGSLPQLERNLKHVLGQTSHAELRRLSRQSLRSYFAYFCEALTVSARSQEELMARIRTEGTGYPNPALEVVHNASMPIAMGHQGNWDYAGFWAGQALGPVTTVAERLADQELLDDFAHIRQELGMHILLTGQPHLVEQLTDVARQRGQVVPLLADRDLSRNGVFVRAFDSIIRVAAGPAVVALDSQLDLYTVNMHRERLQAERKAQAHSPYGYVCQIDGPIAIEPYLKMPRQQAVAALTQAWVDQWAYNIRSWPQDWHMMQPIFLEDLDLNRLHHVPDDIRARMEAQQGKVTHERQQ</sequence>
<dbReference type="PANTHER" id="PTHR30606">
    <property type="entry name" value="LIPID A BIOSYNTHESIS LAUROYL ACYLTRANSFERASE"/>
    <property type="match status" value="1"/>
</dbReference>
<keyword evidence="8" id="KW-1185">Reference proteome</keyword>
<evidence type="ECO:0000313" key="7">
    <source>
        <dbReference type="EMBL" id="BDR53046.1"/>
    </source>
</evidence>
<keyword evidence="4" id="KW-0808">Transferase</keyword>
<dbReference type="Proteomes" id="UP001321766">
    <property type="component" value="Chromosome"/>
</dbReference>
<dbReference type="EMBL" id="AP026798">
    <property type="protein sequence ID" value="BDR53046.1"/>
    <property type="molecule type" value="Genomic_DNA"/>
</dbReference>
<evidence type="ECO:0000256" key="1">
    <source>
        <dbReference type="ARBA" id="ARBA00004533"/>
    </source>
</evidence>
<keyword evidence="2" id="KW-1003">Cell membrane</keyword>
<dbReference type="GO" id="GO:0016746">
    <property type="term" value="F:acyltransferase activity"/>
    <property type="evidence" value="ECO:0007669"/>
    <property type="project" value="UniProtKB-KW"/>
</dbReference>
<dbReference type="PANTHER" id="PTHR30606:SF10">
    <property type="entry name" value="PHOSPHATIDYLINOSITOL MANNOSIDE ACYLTRANSFERASE"/>
    <property type="match status" value="1"/>
</dbReference>
<keyword evidence="5" id="KW-0472">Membrane</keyword>
<name>A0ABM8B8J6_9BIFI</name>
<gene>
    <name evidence="7" type="primary">htrB</name>
    <name evidence="7" type="ORF">KIM372_09530</name>
</gene>
<dbReference type="NCBIfam" id="NF005919">
    <property type="entry name" value="PRK07920.1"/>
    <property type="match status" value="1"/>
</dbReference>